<keyword evidence="5" id="KW-1185">Reference proteome</keyword>
<sequence>MFPRYMTPLDAQKITEHVQRQRAFFTDVLAARPVPGDVRLRDTELGGIPALEVTIRQTRPRGTTLWLHGGAFVAGSPRNALAPAANVARVSGTRVLSVDYRLAPEHPHPAAVDDALAAYRAVLDEVPVGELAVAGESAGGTLTLALLVAARDAGLPLPRAAVVFSPASDLTMAGRSFRTKAEVDPVVSVEALQAAFQAYLGETDATRPLVSPLFADLAGLPPTLIQCGSHEVLLDDSTRLAARLAAADVAVALEVTAGMSHVFQARGPELPQAAEALRSAGRFVRHHLGG</sequence>
<gene>
    <name evidence="4" type="ORF">GCM10022255_052080</name>
</gene>
<dbReference type="InterPro" id="IPR029058">
    <property type="entry name" value="AB_hydrolase_fold"/>
</dbReference>
<dbReference type="InterPro" id="IPR050300">
    <property type="entry name" value="GDXG_lipolytic_enzyme"/>
</dbReference>
<evidence type="ECO:0000256" key="2">
    <source>
        <dbReference type="ARBA" id="ARBA00022801"/>
    </source>
</evidence>
<dbReference type="SUPFAM" id="SSF53474">
    <property type="entry name" value="alpha/beta-Hydrolases"/>
    <property type="match status" value="1"/>
</dbReference>
<organism evidence="4 5">
    <name type="scientific">Dactylosporangium darangshiense</name>
    <dbReference type="NCBI Taxonomy" id="579108"/>
    <lineage>
        <taxon>Bacteria</taxon>
        <taxon>Bacillati</taxon>
        <taxon>Actinomycetota</taxon>
        <taxon>Actinomycetes</taxon>
        <taxon>Micromonosporales</taxon>
        <taxon>Micromonosporaceae</taxon>
        <taxon>Dactylosporangium</taxon>
    </lineage>
</organism>
<dbReference type="PANTHER" id="PTHR48081">
    <property type="entry name" value="AB HYDROLASE SUPERFAMILY PROTEIN C4A8.06C"/>
    <property type="match status" value="1"/>
</dbReference>
<feature type="domain" description="Alpha/beta hydrolase fold-3" evidence="3">
    <location>
        <begin position="65"/>
        <end position="264"/>
    </location>
</feature>
<evidence type="ECO:0000259" key="3">
    <source>
        <dbReference type="Pfam" id="PF07859"/>
    </source>
</evidence>
<dbReference type="Proteomes" id="UP001500620">
    <property type="component" value="Unassembled WGS sequence"/>
</dbReference>
<dbReference type="GO" id="GO:0016787">
    <property type="term" value="F:hydrolase activity"/>
    <property type="evidence" value="ECO:0007669"/>
    <property type="project" value="UniProtKB-KW"/>
</dbReference>
<accession>A0ABP8DDY1</accession>
<dbReference type="Pfam" id="PF07859">
    <property type="entry name" value="Abhydrolase_3"/>
    <property type="match status" value="1"/>
</dbReference>
<comment type="caution">
    <text evidence="4">The sequence shown here is derived from an EMBL/GenBank/DDBJ whole genome shotgun (WGS) entry which is preliminary data.</text>
</comment>
<comment type="similarity">
    <text evidence="1">Belongs to the 'GDXG' lipolytic enzyme family.</text>
</comment>
<dbReference type="PANTHER" id="PTHR48081:SF30">
    <property type="entry name" value="ACETYL-HYDROLASE LIPR-RELATED"/>
    <property type="match status" value="1"/>
</dbReference>
<keyword evidence="2 4" id="KW-0378">Hydrolase</keyword>
<name>A0ABP8DDY1_9ACTN</name>
<reference evidence="5" key="1">
    <citation type="journal article" date="2019" name="Int. J. Syst. Evol. Microbiol.">
        <title>The Global Catalogue of Microorganisms (GCM) 10K type strain sequencing project: providing services to taxonomists for standard genome sequencing and annotation.</title>
        <authorList>
            <consortium name="The Broad Institute Genomics Platform"/>
            <consortium name="The Broad Institute Genome Sequencing Center for Infectious Disease"/>
            <person name="Wu L."/>
            <person name="Ma J."/>
        </authorList>
    </citation>
    <scope>NUCLEOTIDE SEQUENCE [LARGE SCALE GENOMIC DNA]</scope>
    <source>
        <strain evidence="5">JCM 17441</strain>
    </source>
</reference>
<evidence type="ECO:0000313" key="5">
    <source>
        <dbReference type="Proteomes" id="UP001500620"/>
    </source>
</evidence>
<evidence type="ECO:0000256" key="1">
    <source>
        <dbReference type="ARBA" id="ARBA00010515"/>
    </source>
</evidence>
<proteinExistence type="inferred from homology"/>
<dbReference type="EMBL" id="BAABAT010000014">
    <property type="protein sequence ID" value="GAA4253010.1"/>
    <property type="molecule type" value="Genomic_DNA"/>
</dbReference>
<dbReference type="InterPro" id="IPR013094">
    <property type="entry name" value="AB_hydrolase_3"/>
</dbReference>
<protein>
    <submittedName>
        <fullName evidence="4">Alpha/beta hydrolase</fullName>
    </submittedName>
</protein>
<dbReference type="Gene3D" id="3.40.50.1820">
    <property type="entry name" value="alpha/beta hydrolase"/>
    <property type="match status" value="1"/>
</dbReference>
<evidence type="ECO:0000313" key="4">
    <source>
        <dbReference type="EMBL" id="GAA4253010.1"/>
    </source>
</evidence>